<feature type="signal peptide" evidence="1">
    <location>
        <begin position="1"/>
        <end position="20"/>
    </location>
</feature>
<reference evidence="3 4" key="1">
    <citation type="submission" date="2020-08" db="EMBL/GenBank/DDBJ databases">
        <title>Genomic Encyclopedia of Type Strains, Phase III (KMG-III): the genomes of soil and plant-associated and newly described type strains.</title>
        <authorList>
            <person name="Whitman W."/>
        </authorList>
    </citation>
    <scope>NUCLEOTIDE SEQUENCE [LARGE SCALE GENOMIC DNA]</scope>
    <source>
        <strain evidence="3 4">CECT 8654</strain>
    </source>
</reference>
<dbReference type="Pfam" id="PF14321">
    <property type="entry name" value="DUF4382"/>
    <property type="match status" value="1"/>
</dbReference>
<evidence type="ECO:0000259" key="2">
    <source>
        <dbReference type="Pfam" id="PF14321"/>
    </source>
</evidence>
<protein>
    <recommendedName>
        <fullName evidence="2">DUF4382 domain-containing protein</fullName>
    </recommendedName>
</protein>
<dbReference type="Proteomes" id="UP000537130">
    <property type="component" value="Unassembled WGS sequence"/>
</dbReference>
<keyword evidence="1" id="KW-0732">Signal</keyword>
<comment type="caution">
    <text evidence="3">The sequence shown here is derived from an EMBL/GenBank/DDBJ whole genome shotgun (WGS) entry which is preliminary data.</text>
</comment>
<dbReference type="AlphaFoldDB" id="A0A7W4W536"/>
<dbReference type="RefSeq" id="WP_183409698.1">
    <property type="nucleotide sequence ID" value="NZ_JACHWY010000001.1"/>
</dbReference>
<feature type="chain" id="PRO_5031054889" description="DUF4382 domain-containing protein" evidence="1">
    <location>
        <begin position="21"/>
        <end position="328"/>
    </location>
</feature>
<sequence length="328" mass="33925">MKSGIALVCATALLALPLVGCNGGGGSDASPPQTGEASFSITDAPADNVSRVKVTFDRIELKPREGAKVSVDLDPAVTIENLLDLTGSNAEQVLGSTTVPAGEYNYVRLYVQGGSPASEVEEEAGGVFDLLVPGQQAGANNRFLQLVSGFTVPAGGRADFTIDVDLRAALTKPSGADHYLLRPALRIVDNVVVGTISGTVDEALLNDASCTHTPATDEGVAVYLYESDAVGFGDVYVNDAGECQHCNEGSQTEASPLTTANVTQDTQTGAYTYTIGFVEAGEYDIALTCQSLDDDPAADDAISFLQSAGVTVVENQTSEVDFVSASSP</sequence>
<gene>
    <name evidence="3" type="ORF">FHR99_001290</name>
</gene>
<feature type="domain" description="DUF4382" evidence="2">
    <location>
        <begin position="34"/>
        <end position="183"/>
    </location>
</feature>
<evidence type="ECO:0000313" key="4">
    <source>
        <dbReference type="Proteomes" id="UP000537130"/>
    </source>
</evidence>
<dbReference type="InterPro" id="IPR025491">
    <property type="entry name" value="DUF4382"/>
</dbReference>
<organism evidence="3 4">
    <name type="scientific">Litorivivens lipolytica</name>
    <dbReference type="NCBI Taxonomy" id="1524264"/>
    <lineage>
        <taxon>Bacteria</taxon>
        <taxon>Pseudomonadati</taxon>
        <taxon>Pseudomonadota</taxon>
        <taxon>Gammaproteobacteria</taxon>
        <taxon>Litorivivens</taxon>
    </lineage>
</organism>
<accession>A0A7W4W536</accession>
<keyword evidence="4" id="KW-1185">Reference proteome</keyword>
<evidence type="ECO:0000256" key="1">
    <source>
        <dbReference type="SAM" id="SignalP"/>
    </source>
</evidence>
<proteinExistence type="predicted"/>
<dbReference type="EMBL" id="JACHWY010000001">
    <property type="protein sequence ID" value="MBB3047054.1"/>
    <property type="molecule type" value="Genomic_DNA"/>
</dbReference>
<evidence type="ECO:0000313" key="3">
    <source>
        <dbReference type="EMBL" id="MBB3047054.1"/>
    </source>
</evidence>
<name>A0A7W4W536_9GAMM</name>